<keyword evidence="1" id="KW-0677">Repeat</keyword>
<dbReference type="InterPro" id="IPR016024">
    <property type="entry name" value="ARM-type_fold"/>
</dbReference>
<evidence type="ECO:0000256" key="1">
    <source>
        <dbReference type="ARBA" id="ARBA00022737"/>
    </source>
</evidence>
<reference evidence="5" key="1">
    <citation type="submission" date="2013-01" db="EMBL/GenBank/DDBJ databases">
        <title>Draft Genome Sequence of a Mulberry Tree, Morus notabilis C.K. Schneid.</title>
        <authorList>
            <person name="He N."/>
            <person name="Zhao S."/>
        </authorList>
    </citation>
    <scope>NUCLEOTIDE SEQUENCE</scope>
</reference>
<feature type="region of interest" description="Disordered" evidence="2">
    <location>
        <begin position="182"/>
        <end position="225"/>
    </location>
</feature>
<dbReference type="Pfam" id="PF03107">
    <property type="entry name" value="C1_2"/>
    <property type="match status" value="1"/>
</dbReference>
<name>W9RXX7_9ROSA</name>
<organism evidence="4 5">
    <name type="scientific">Morus notabilis</name>
    <dbReference type="NCBI Taxonomy" id="981085"/>
    <lineage>
        <taxon>Eukaryota</taxon>
        <taxon>Viridiplantae</taxon>
        <taxon>Streptophyta</taxon>
        <taxon>Embryophyta</taxon>
        <taxon>Tracheophyta</taxon>
        <taxon>Spermatophyta</taxon>
        <taxon>Magnoliopsida</taxon>
        <taxon>eudicotyledons</taxon>
        <taxon>Gunneridae</taxon>
        <taxon>Pentapetalae</taxon>
        <taxon>rosids</taxon>
        <taxon>fabids</taxon>
        <taxon>Rosales</taxon>
        <taxon>Moraceae</taxon>
        <taxon>Moreae</taxon>
        <taxon>Morus</taxon>
    </lineage>
</organism>
<protein>
    <recommendedName>
        <fullName evidence="3">DC1 domain-containing protein</fullName>
    </recommendedName>
</protein>
<dbReference type="SUPFAM" id="SSF57889">
    <property type="entry name" value="Cysteine-rich domain"/>
    <property type="match status" value="1"/>
</dbReference>
<sequence length="270" mass="31354">MMIKHFSHQHPLSPYKVEEDQDIICCVCEEEILPTSPAYKCNKKNKLHIVEIQHSSRHQHSLTLLPKPPSYLFNCAACAGDNSSFIYNCAACEFTLHVWCSGLESVKRPWIINNCSNSCFRCSWSGRKMRRRKKKKRTIGAASAGAMSRSDAGPICVKSVKKKKKKRRKKYPVLKHLKCVGPEVSPTSRYSGGEEEEEDEEEKDEDDDEEEEEDEDHDDGDDNENEEDLDVIVENQKMIFVQQMAPNNQINMRWMRMQQKMMMDNTRRLF</sequence>
<evidence type="ECO:0000313" key="5">
    <source>
        <dbReference type="Proteomes" id="UP000030645"/>
    </source>
</evidence>
<accession>W9RXX7</accession>
<evidence type="ECO:0000256" key="2">
    <source>
        <dbReference type="SAM" id="MobiDB-lite"/>
    </source>
</evidence>
<evidence type="ECO:0000313" key="4">
    <source>
        <dbReference type="EMBL" id="EXC16947.1"/>
    </source>
</evidence>
<dbReference type="PANTHER" id="PTHR46288:SF27">
    <property type="entry name" value="CYSTEINE_HISTIDINE-RICH C1 DOMAIN FAMILY PROTEIN"/>
    <property type="match status" value="1"/>
</dbReference>
<feature type="domain" description="DC1" evidence="3">
    <location>
        <begin position="57"/>
        <end position="100"/>
    </location>
</feature>
<dbReference type="PANTHER" id="PTHR46288">
    <property type="entry name" value="PHORBOL-ESTER/DAG-TYPE DOMAIN-CONTAINING PROTEIN"/>
    <property type="match status" value="1"/>
</dbReference>
<dbReference type="Proteomes" id="UP000030645">
    <property type="component" value="Unassembled WGS sequence"/>
</dbReference>
<keyword evidence="5" id="KW-1185">Reference proteome</keyword>
<dbReference type="InterPro" id="IPR046349">
    <property type="entry name" value="C1-like_sf"/>
</dbReference>
<feature type="compositionally biased region" description="Acidic residues" evidence="2">
    <location>
        <begin position="193"/>
        <end position="225"/>
    </location>
</feature>
<dbReference type="STRING" id="981085.W9RXX7"/>
<evidence type="ECO:0000259" key="3">
    <source>
        <dbReference type="Pfam" id="PF03107"/>
    </source>
</evidence>
<proteinExistence type="predicted"/>
<dbReference type="InterPro" id="IPR004146">
    <property type="entry name" value="DC1"/>
</dbReference>
<dbReference type="SUPFAM" id="SSF48371">
    <property type="entry name" value="ARM repeat"/>
    <property type="match status" value="1"/>
</dbReference>
<dbReference type="EMBL" id="KE345804">
    <property type="protein sequence ID" value="EXC16947.1"/>
    <property type="molecule type" value="Genomic_DNA"/>
</dbReference>
<dbReference type="AlphaFoldDB" id="W9RXX7"/>
<gene>
    <name evidence="4" type="ORF">L484_021602</name>
</gene>